<dbReference type="Proteomes" id="UP000239415">
    <property type="component" value="Unassembled WGS sequence"/>
</dbReference>
<dbReference type="RefSeq" id="WP_106330943.1">
    <property type="nucleotide sequence ID" value="NZ_BOMO01000163.1"/>
</dbReference>
<dbReference type="EMBL" id="PVMZ01000042">
    <property type="protein sequence ID" value="PRX07378.1"/>
    <property type="molecule type" value="Genomic_DNA"/>
</dbReference>
<evidence type="ECO:0000313" key="2">
    <source>
        <dbReference type="Proteomes" id="UP000239415"/>
    </source>
</evidence>
<name>A0A2T0JIH2_9ACTN</name>
<proteinExistence type="predicted"/>
<comment type="caution">
    <text evidence="1">The sequence shown here is derived from an EMBL/GenBank/DDBJ whole genome shotgun (WGS) entry which is preliminary data.</text>
</comment>
<organism evidence="1 2">
    <name type="scientific">Actinoplanes italicus</name>
    <dbReference type="NCBI Taxonomy" id="113567"/>
    <lineage>
        <taxon>Bacteria</taxon>
        <taxon>Bacillati</taxon>
        <taxon>Actinomycetota</taxon>
        <taxon>Actinomycetes</taxon>
        <taxon>Micromonosporales</taxon>
        <taxon>Micromonosporaceae</taxon>
        <taxon>Actinoplanes</taxon>
    </lineage>
</organism>
<protein>
    <submittedName>
        <fullName evidence="1">Uncharacterized protein</fullName>
    </submittedName>
</protein>
<gene>
    <name evidence="1" type="ORF">CLV67_14253</name>
</gene>
<sequence length="66" mass="7212">MIHVALVSAYPTETEARRARGKAMPDSTPYLGIWTMPLPNAEPVHVFGADNAPDKLSAYGWAREDA</sequence>
<reference evidence="1 2" key="1">
    <citation type="submission" date="2018-03" db="EMBL/GenBank/DDBJ databases">
        <title>Genomic Encyclopedia of Archaeal and Bacterial Type Strains, Phase II (KMG-II): from individual species to whole genera.</title>
        <authorList>
            <person name="Goeker M."/>
        </authorList>
    </citation>
    <scope>NUCLEOTIDE SEQUENCE [LARGE SCALE GENOMIC DNA]</scope>
    <source>
        <strain evidence="1 2">DSM 43146</strain>
    </source>
</reference>
<dbReference type="AlphaFoldDB" id="A0A2T0JIH2"/>
<evidence type="ECO:0000313" key="1">
    <source>
        <dbReference type="EMBL" id="PRX07378.1"/>
    </source>
</evidence>
<accession>A0A2T0JIH2</accession>
<keyword evidence="2" id="KW-1185">Reference proteome</keyword>